<dbReference type="OrthoDB" id="10555792at2759"/>
<feature type="compositionally biased region" description="Polar residues" evidence="1">
    <location>
        <begin position="194"/>
        <end position="205"/>
    </location>
</feature>
<protein>
    <submittedName>
        <fullName evidence="2">Uncharacterized protein</fullName>
    </submittedName>
</protein>
<evidence type="ECO:0000313" key="3">
    <source>
        <dbReference type="Proteomes" id="UP000821866"/>
    </source>
</evidence>
<feature type="compositionally biased region" description="Low complexity" evidence="1">
    <location>
        <begin position="346"/>
        <end position="368"/>
    </location>
</feature>
<evidence type="ECO:0000256" key="1">
    <source>
        <dbReference type="SAM" id="MobiDB-lite"/>
    </source>
</evidence>
<feature type="compositionally biased region" description="Low complexity" evidence="1">
    <location>
        <begin position="255"/>
        <end position="264"/>
    </location>
</feature>
<feature type="region of interest" description="Disordered" evidence="1">
    <location>
        <begin position="501"/>
        <end position="627"/>
    </location>
</feature>
<feature type="compositionally biased region" description="Low complexity" evidence="1">
    <location>
        <begin position="312"/>
        <end position="322"/>
    </location>
</feature>
<dbReference type="Proteomes" id="UP000821866">
    <property type="component" value="Chromosome 4"/>
</dbReference>
<gene>
    <name evidence="2" type="ORF">HPB51_016512</name>
</gene>
<feature type="compositionally biased region" description="Basic and acidic residues" evidence="1">
    <location>
        <begin position="603"/>
        <end position="620"/>
    </location>
</feature>
<feature type="compositionally biased region" description="Basic and acidic residues" evidence="1">
    <location>
        <begin position="58"/>
        <end position="109"/>
    </location>
</feature>
<feature type="region of interest" description="Disordered" evidence="1">
    <location>
        <begin position="1"/>
        <end position="474"/>
    </location>
</feature>
<dbReference type="AlphaFoldDB" id="A0A9J6E1H1"/>
<dbReference type="VEuPathDB" id="VectorBase:LOC119168366"/>
<feature type="compositionally biased region" description="Low complexity" evidence="1">
    <location>
        <begin position="48"/>
        <end position="57"/>
    </location>
</feature>
<organism evidence="2 3">
    <name type="scientific">Rhipicephalus microplus</name>
    <name type="common">Cattle tick</name>
    <name type="synonym">Boophilus microplus</name>
    <dbReference type="NCBI Taxonomy" id="6941"/>
    <lineage>
        <taxon>Eukaryota</taxon>
        <taxon>Metazoa</taxon>
        <taxon>Ecdysozoa</taxon>
        <taxon>Arthropoda</taxon>
        <taxon>Chelicerata</taxon>
        <taxon>Arachnida</taxon>
        <taxon>Acari</taxon>
        <taxon>Parasitiformes</taxon>
        <taxon>Ixodida</taxon>
        <taxon>Ixodoidea</taxon>
        <taxon>Ixodidae</taxon>
        <taxon>Rhipicephalinae</taxon>
        <taxon>Rhipicephalus</taxon>
        <taxon>Boophilus</taxon>
    </lineage>
</organism>
<feature type="compositionally biased region" description="Basic and acidic residues" evidence="1">
    <location>
        <begin position="287"/>
        <end position="298"/>
    </location>
</feature>
<feature type="compositionally biased region" description="Polar residues" evidence="1">
    <location>
        <begin position="325"/>
        <end position="334"/>
    </location>
</feature>
<feature type="compositionally biased region" description="Gly residues" evidence="1">
    <location>
        <begin position="532"/>
        <end position="557"/>
    </location>
</feature>
<keyword evidence="3" id="KW-1185">Reference proteome</keyword>
<evidence type="ECO:0000313" key="2">
    <source>
        <dbReference type="EMBL" id="KAH8028399.1"/>
    </source>
</evidence>
<dbReference type="OMA" id="SDESRMD"/>
<accession>A0A9J6E1H1</accession>
<feature type="compositionally biased region" description="Low complexity" evidence="1">
    <location>
        <begin position="439"/>
        <end position="451"/>
    </location>
</feature>
<reference evidence="2" key="1">
    <citation type="journal article" date="2020" name="Cell">
        <title>Large-Scale Comparative Analyses of Tick Genomes Elucidate Their Genetic Diversity and Vector Capacities.</title>
        <authorList>
            <consortium name="Tick Genome and Microbiome Consortium (TIGMIC)"/>
            <person name="Jia N."/>
            <person name="Wang J."/>
            <person name="Shi W."/>
            <person name="Du L."/>
            <person name="Sun Y."/>
            <person name="Zhan W."/>
            <person name="Jiang J.F."/>
            <person name="Wang Q."/>
            <person name="Zhang B."/>
            <person name="Ji P."/>
            <person name="Bell-Sakyi L."/>
            <person name="Cui X.M."/>
            <person name="Yuan T.T."/>
            <person name="Jiang B.G."/>
            <person name="Yang W.F."/>
            <person name="Lam T.T."/>
            <person name="Chang Q.C."/>
            <person name="Ding S.J."/>
            <person name="Wang X.J."/>
            <person name="Zhu J.G."/>
            <person name="Ruan X.D."/>
            <person name="Zhao L."/>
            <person name="Wei J.T."/>
            <person name="Ye R.Z."/>
            <person name="Que T.C."/>
            <person name="Du C.H."/>
            <person name="Zhou Y.H."/>
            <person name="Cheng J.X."/>
            <person name="Dai P.F."/>
            <person name="Guo W.B."/>
            <person name="Han X.H."/>
            <person name="Huang E.J."/>
            <person name="Li L.F."/>
            <person name="Wei W."/>
            <person name="Gao Y.C."/>
            <person name="Liu J.Z."/>
            <person name="Shao H.Z."/>
            <person name="Wang X."/>
            <person name="Wang C.C."/>
            <person name="Yang T.C."/>
            <person name="Huo Q.B."/>
            <person name="Li W."/>
            <person name="Chen H.Y."/>
            <person name="Chen S.E."/>
            <person name="Zhou L.G."/>
            <person name="Ni X.B."/>
            <person name="Tian J.H."/>
            <person name="Sheng Y."/>
            <person name="Liu T."/>
            <person name="Pan Y.S."/>
            <person name="Xia L.Y."/>
            <person name="Li J."/>
            <person name="Zhao F."/>
            <person name="Cao W.C."/>
        </authorList>
    </citation>
    <scope>NUCLEOTIDE SEQUENCE</scope>
    <source>
        <strain evidence="2">Rmic-2018</strain>
    </source>
</reference>
<feature type="compositionally biased region" description="Low complexity" evidence="1">
    <location>
        <begin position="413"/>
        <end position="429"/>
    </location>
</feature>
<proteinExistence type="predicted"/>
<name>A0A9J6E1H1_RHIMP</name>
<feature type="compositionally biased region" description="Basic and acidic residues" evidence="1">
    <location>
        <begin position="1"/>
        <end position="19"/>
    </location>
</feature>
<reference evidence="2" key="2">
    <citation type="submission" date="2021-09" db="EMBL/GenBank/DDBJ databases">
        <authorList>
            <person name="Jia N."/>
            <person name="Wang J."/>
            <person name="Shi W."/>
            <person name="Du L."/>
            <person name="Sun Y."/>
            <person name="Zhan W."/>
            <person name="Jiang J."/>
            <person name="Wang Q."/>
            <person name="Zhang B."/>
            <person name="Ji P."/>
            <person name="Sakyi L.B."/>
            <person name="Cui X."/>
            <person name="Yuan T."/>
            <person name="Jiang B."/>
            <person name="Yang W."/>
            <person name="Lam T.T.-Y."/>
            <person name="Chang Q."/>
            <person name="Ding S."/>
            <person name="Wang X."/>
            <person name="Zhu J."/>
            <person name="Ruan X."/>
            <person name="Zhao L."/>
            <person name="Wei J."/>
            <person name="Que T."/>
            <person name="Du C."/>
            <person name="Cheng J."/>
            <person name="Dai P."/>
            <person name="Han X."/>
            <person name="Huang E."/>
            <person name="Gao Y."/>
            <person name="Liu J."/>
            <person name="Shao H."/>
            <person name="Ye R."/>
            <person name="Li L."/>
            <person name="Wei W."/>
            <person name="Wang X."/>
            <person name="Wang C."/>
            <person name="Huo Q."/>
            <person name="Li W."/>
            <person name="Guo W."/>
            <person name="Chen H."/>
            <person name="Chen S."/>
            <person name="Zhou L."/>
            <person name="Zhou L."/>
            <person name="Ni X."/>
            <person name="Tian J."/>
            <person name="Zhou Y."/>
            <person name="Sheng Y."/>
            <person name="Liu T."/>
            <person name="Pan Y."/>
            <person name="Xia L."/>
            <person name="Li J."/>
            <person name="Zhao F."/>
            <person name="Cao W."/>
        </authorList>
    </citation>
    <scope>NUCLEOTIDE SEQUENCE</scope>
    <source>
        <strain evidence="2">Rmic-2018</strain>
        <tissue evidence="2">Larvae</tissue>
    </source>
</reference>
<comment type="caution">
    <text evidence="2">The sequence shown here is derived from an EMBL/GenBank/DDBJ whole genome shotgun (WGS) entry which is preliminary data.</text>
</comment>
<sequence>MEAEDSVKPSDDADATKDDAEMECASDGEGPAETNRPDGGATSEDLCVSSSTSVAATTEHETEDAAKTCEATAEKEGSGDTSKDKLETDKKDSAETSKPKDKTKSKAEGSVKTSTPTIEAETAREDSATTTQPTTETEAEMKESSETSDPTPKIEMNEPVDTTQQEDEAESDTKKSVTPLPKAIAGPSRDRQVTESTPSSGTPEQSSDESRMDMPSKPPKHSGPGAAAKRPTAMALGKRRRLQKQHTMTSDDDVSSPSSSSLPPCVKLPRSALSSDSEEGMTPAERALAEARALELERTLGGADVDTTEPPSSSGSASVSVGTPDVSSDASSEQLMALNLLEEEVNGTSTSETTSEGAEAASRSAGAAQRPPAPEPPGSTASALSFAEATLRSPSSEDASKALMKWRATQDLTSDSPVSTSSLSSFTESEAGGSGGHLSRSASVHSTSTSTKMCASGKVPFTRSETCAGPLTASTSFDRERVPISLTLSATEMLSRTVTATEQALVEKMEEDAPAGPSKKAGTSSLGESPEGTGGLAGTIGSGGGGPPASPSGGGAGPQPLPMDESDDGEQSGDQPLPAPPDELVTSFMGPRPTRTMTAAEWDAAKRANGKARDTSKEDDQPGPSST</sequence>
<dbReference type="EMBL" id="JABSTU010000006">
    <property type="protein sequence ID" value="KAH8028399.1"/>
    <property type="molecule type" value="Genomic_DNA"/>
</dbReference>